<dbReference type="AlphaFoldDB" id="A0A2A4CUI9"/>
<dbReference type="OrthoDB" id="9815249at2"/>
<keyword evidence="3" id="KW-1185">Reference proteome</keyword>
<protein>
    <submittedName>
        <fullName evidence="2">Uncharacterized protein</fullName>
    </submittedName>
</protein>
<evidence type="ECO:0000313" key="3">
    <source>
        <dbReference type="Proteomes" id="UP000243507"/>
    </source>
</evidence>
<evidence type="ECO:0000256" key="1">
    <source>
        <dbReference type="SAM" id="SignalP"/>
    </source>
</evidence>
<feature type="chain" id="PRO_5012901233" evidence="1">
    <location>
        <begin position="20"/>
        <end position="405"/>
    </location>
</feature>
<dbReference type="Proteomes" id="UP000243507">
    <property type="component" value="Unassembled WGS sequence"/>
</dbReference>
<feature type="signal peptide" evidence="1">
    <location>
        <begin position="1"/>
        <end position="19"/>
    </location>
</feature>
<proteinExistence type="predicted"/>
<keyword evidence="1" id="KW-0732">Signal</keyword>
<comment type="caution">
    <text evidence="2">The sequence shown here is derived from an EMBL/GenBank/DDBJ whole genome shotgun (WGS) entry which is preliminary data.</text>
</comment>
<gene>
    <name evidence="2" type="ORF">CLN94_01145</name>
</gene>
<reference evidence="2 3" key="1">
    <citation type="submission" date="2017-09" db="EMBL/GenBank/DDBJ databases">
        <title>A multilocus sequence analysis scheme for characterization of bacteria in the genus Thioclava.</title>
        <authorList>
            <person name="Liu Y."/>
            <person name="Shao Z."/>
        </authorList>
    </citation>
    <scope>NUCLEOTIDE SEQUENCE [LARGE SCALE GENOMIC DNA]</scope>
    <source>
        <strain evidence="2 3">CAU 1312</strain>
    </source>
</reference>
<name>A0A2A4CUI9_9RHOB</name>
<accession>A0A2A4CUI9</accession>
<organism evidence="2 3">
    <name type="scientific">Pseudothioclava arenosa</name>
    <dbReference type="NCBI Taxonomy" id="1795308"/>
    <lineage>
        <taxon>Bacteria</taxon>
        <taxon>Pseudomonadati</taxon>
        <taxon>Pseudomonadota</taxon>
        <taxon>Alphaproteobacteria</taxon>
        <taxon>Rhodobacterales</taxon>
        <taxon>Paracoccaceae</taxon>
        <taxon>Pseudothioclava</taxon>
    </lineage>
</organism>
<dbReference type="RefSeq" id="WP_096430145.1">
    <property type="nucleotide sequence ID" value="NZ_NTJD01000001.1"/>
</dbReference>
<sequence length="405" mass="44669">MRAILAAAVVSALPAVALAETDISTEIAETGIAPTLARLSALDSPSDEERFAIAGLEFLNALSQAYQLRWEVGMPRDFDMMFGMAGRLPENDTTRNLDPAEITALLSNTLDAMERARTALAGIPEDSDFGLVLRFGDLWIDLDRDGKRAEYEDFAEMVGVTIWGWQWMRQAERPPLPEIRFDVADAAWLSAYTHMVAGSTEMILAYDPEPSIARVLEAKSVLRGATEPGGRQRNFESFVDLFAIIDGTLRHEPAVARTVAARDHFLSMVAENRIFWTRVEAETDNDREWIPNDAQVSATGIPFPKGIGANWQRVLADAEGLLTGKLAAPYWDVEGFFMGNPDSASIGIDISRLFTEPRPIDLVGWIQGWGALPYLSDAPLVTSANVQRFEMLVSGQAPLFMVFLN</sequence>
<dbReference type="EMBL" id="NTJD01000001">
    <property type="protein sequence ID" value="PCD77948.1"/>
    <property type="molecule type" value="Genomic_DNA"/>
</dbReference>
<evidence type="ECO:0000313" key="2">
    <source>
        <dbReference type="EMBL" id="PCD77948.1"/>
    </source>
</evidence>